<evidence type="ECO:0000256" key="1">
    <source>
        <dbReference type="SAM" id="MobiDB-lite"/>
    </source>
</evidence>
<dbReference type="Proteomes" id="UP001154255">
    <property type="component" value="Unassembled WGS sequence"/>
</dbReference>
<protein>
    <recommendedName>
        <fullName evidence="7">Energy transducer TonB</fullName>
    </recommendedName>
</protein>
<evidence type="ECO:0008006" key="7">
    <source>
        <dbReference type="Google" id="ProtNLM"/>
    </source>
</evidence>
<keyword evidence="6" id="KW-1185">Reference proteome</keyword>
<name>A0A9W4TMZ3_9PROT</name>
<keyword evidence="2" id="KW-0472">Membrane</keyword>
<feature type="compositionally biased region" description="Basic and acidic residues" evidence="1">
    <location>
        <begin position="180"/>
        <end position="189"/>
    </location>
</feature>
<dbReference type="AlphaFoldDB" id="A0A9W4TMZ3"/>
<evidence type="ECO:0000256" key="2">
    <source>
        <dbReference type="SAM" id="Phobius"/>
    </source>
</evidence>
<evidence type="ECO:0000313" key="6">
    <source>
        <dbReference type="Proteomes" id="UP001154259"/>
    </source>
</evidence>
<keyword evidence="2" id="KW-1133">Transmembrane helix</keyword>
<feature type="compositionally biased region" description="Pro residues" evidence="1">
    <location>
        <begin position="157"/>
        <end position="167"/>
    </location>
</feature>
<evidence type="ECO:0000313" key="4">
    <source>
        <dbReference type="EMBL" id="CAI3932182.1"/>
    </source>
</evidence>
<reference evidence="3" key="1">
    <citation type="submission" date="2022-10" db="EMBL/GenBank/DDBJ databases">
        <authorList>
            <person name="Botero Cardona J."/>
        </authorList>
    </citation>
    <scope>NUCLEOTIDE SEQUENCE</scope>
    <source>
        <strain evidence="3">LMG 31819</strain>
        <strain evidence="4">R-53529</strain>
    </source>
</reference>
<gene>
    <name evidence="4" type="ORF">R53529_LOCUS593</name>
    <name evidence="3" type="ORF">R53530_LOCUS508</name>
</gene>
<comment type="caution">
    <text evidence="3">The sequence shown here is derived from an EMBL/GenBank/DDBJ whole genome shotgun (WGS) entry which is preliminary data.</text>
</comment>
<dbReference type="Proteomes" id="UP001154259">
    <property type="component" value="Unassembled WGS sequence"/>
</dbReference>
<feature type="compositionally biased region" description="Pro residues" evidence="1">
    <location>
        <begin position="98"/>
        <end position="115"/>
    </location>
</feature>
<dbReference type="EMBL" id="CAMXCS010000001">
    <property type="protein sequence ID" value="CAI3932182.1"/>
    <property type="molecule type" value="Genomic_DNA"/>
</dbReference>
<dbReference type="EMBL" id="CAMXCM010000001">
    <property type="protein sequence ID" value="CAI3928813.1"/>
    <property type="molecule type" value="Genomic_DNA"/>
</dbReference>
<feature type="region of interest" description="Disordered" evidence="1">
    <location>
        <begin position="40"/>
        <end position="243"/>
    </location>
</feature>
<sequence length="337" mass="35647">MLGMYRSERKLFGCSIAASIGSHLSVVVLLVLLSLTFQSDPPPKPPEEQPVQVEFESKDTGQETPAKAEVDSPKPDAPAPEKLDAPPAPTKPINAPTEEPPPVPPPPQALPPPPQAVAKIDTVQPVQEQAMESPAESAVTLPPVVAPLTSSSQSKSPAPPSPSPMPDALPTEHQTFSKITKPEKAKQEVPDTSALEAAITSNRAEQKQTHPPKSAANPRQGGSPNGGGARNGDITKGLSKAQQGRIADSVRGCYTQDTAAKNYANNVAHMVVTVDNTGMARMVDFDAATKAKMSSDPAYRAFAERSKDAVLSPKCSKLPIPSNMLGQRNTIKFVFRP</sequence>
<proteinExistence type="predicted"/>
<dbReference type="RefSeq" id="WP_271789032.1">
    <property type="nucleotide sequence ID" value="NZ_CAMXCM010000001.1"/>
</dbReference>
<accession>A0A9W4TMZ3</accession>
<evidence type="ECO:0000313" key="3">
    <source>
        <dbReference type="EMBL" id="CAI3928813.1"/>
    </source>
</evidence>
<feature type="compositionally biased region" description="Basic and acidic residues" evidence="1">
    <location>
        <begin position="55"/>
        <end position="84"/>
    </location>
</feature>
<evidence type="ECO:0000313" key="5">
    <source>
        <dbReference type="Proteomes" id="UP001154255"/>
    </source>
</evidence>
<keyword evidence="2" id="KW-0812">Transmembrane</keyword>
<feature type="transmembrane region" description="Helical" evidence="2">
    <location>
        <begin position="12"/>
        <end position="37"/>
    </location>
</feature>
<organism evidence="3 5">
    <name type="scientific">Commensalibacter communis</name>
    <dbReference type="NCBI Taxonomy" id="2972786"/>
    <lineage>
        <taxon>Bacteria</taxon>
        <taxon>Pseudomonadati</taxon>
        <taxon>Pseudomonadota</taxon>
        <taxon>Alphaproteobacteria</taxon>
        <taxon>Acetobacterales</taxon>
        <taxon>Acetobacteraceae</taxon>
    </lineage>
</organism>
<feature type="compositionally biased region" description="Low complexity" evidence="1">
    <location>
        <begin position="147"/>
        <end position="156"/>
    </location>
</feature>